<name>N0B2K7_9HYPH</name>
<keyword evidence="2" id="KW-0413">Isomerase</keyword>
<dbReference type="GO" id="GO:0003755">
    <property type="term" value="F:peptidyl-prolyl cis-trans isomerase activity"/>
    <property type="evidence" value="ECO:0007669"/>
    <property type="project" value="UniProtKB-KW"/>
</dbReference>
<organism evidence="5 6">
    <name type="scientific">Hyphomicrobium denitrificans 1NES1</name>
    <dbReference type="NCBI Taxonomy" id="670307"/>
    <lineage>
        <taxon>Bacteria</taxon>
        <taxon>Pseudomonadati</taxon>
        <taxon>Pseudomonadota</taxon>
        <taxon>Alphaproteobacteria</taxon>
        <taxon>Hyphomicrobiales</taxon>
        <taxon>Hyphomicrobiaceae</taxon>
        <taxon>Hyphomicrobium</taxon>
    </lineage>
</organism>
<keyword evidence="1" id="KW-0732">Signal</keyword>
<feature type="domain" description="SurA N-terminal" evidence="4">
    <location>
        <begin position="200"/>
        <end position="267"/>
    </location>
</feature>
<dbReference type="InterPro" id="IPR050280">
    <property type="entry name" value="OMP_Chaperone_SurA"/>
</dbReference>
<dbReference type="InterPro" id="IPR027304">
    <property type="entry name" value="Trigger_fact/SurA_dom_sf"/>
</dbReference>
<dbReference type="Gene3D" id="1.10.4030.10">
    <property type="entry name" value="Porin chaperone SurA, peptide-binding domain"/>
    <property type="match status" value="1"/>
</dbReference>
<evidence type="ECO:0000256" key="3">
    <source>
        <dbReference type="SAM" id="MobiDB-lite"/>
    </source>
</evidence>
<evidence type="ECO:0000256" key="1">
    <source>
        <dbReference type="ARBA" id="ARBA00022729"/>
    </source>
</evidence>
<dbReference type="OrthoDB" id="9791746at2"/>
<dbReference type="SUPFAM" id="SSF109998">
    <property type="entry name" value="Triger factor/SurA peptide-binding domain-like"/>
    <property type="match status" value="1"/>
</dbReference>
<evidence type="ECO:0000259" key="4">
    <source>
        <dbReference type="Pfam" id="PF09312"/>
    </source>
</evidence>
<gene>
    <name evidence="5" type="ORF">HYPDE_30398</name>
</gene>
<dbReference type="AlphaFoldDB" id="N0B2K7"/>
<dbReference type="STRING" id="670307.HYPDE_30398"/>
<keyword evidence="6" id="KW-1185">Reference proteome</keyword>
<evidence type="ECO:0000313" key="5">
    <source>
        <dbReference type="EMBL" id="AGK57754.1"/>
    </source>
</evidence>
<feature type="region of interest" description="Disordered" evidence="3">
    <location>
        <begin position="51"/>
        <end position="96"/>
    </location>
</feature>
<evidence type="ECO:0000313" key="6">
    <source>
        <dbReference type="Proteomes" id="UP000005952"/>
    </source>
</evidence>
<dbReference type="eggNOG" id="COG0760">
    <property type="taxonomic scope" value="Bacteria"/>
</dbReference>
<dbReference type="PANTHER" id="PTHR47637">
    <property type="entry name" value="CHAPERONE SURA"/>
    <property type="match status" value="1"/>
</dbReference>
<reference evidence="5 6" key="1">
    <citation type="journal article" date="2013" name="Genome Announc.">
        <title>Genome sequences for three denitrifying bacterial strains isolated from a uranium- and nitrate-contaminated subsurface environment.</title>
        <authorList>
            <person name="Venkatramanan R."/>
            <person name="Prakash O."/>
            <person name="Woyke T."/>
            <person name="Chain P."/>
            <person name="Goodwin L.A."/>
            <person name="Watson D."/>
            <person name="Brooks S."/>
            <person name="Kostka J.E."/>
            <person name="Green S.J."/>
        </authorList>
    </citation>
    <scope>NUCLEOTIDE SEQUENCE [LARGE SCALE GENOMIC DNA]</scope>
    <source>
        <strain evidence="5 6">1NES1</strain>
    </source>
</reference>
<protein>
    <submittedName>
        <fullName evidence="5">SurA domain-containing protein</fullName>
    </submittedName>
</protein>
<accession>N0B2K7</accession>
<dbReference type="Proteomes" id="UP000005952">
    <property type="component" value="Chromosome"/>
</dbReference>
<dbReference type="Pfam" id="PF09312">
    <property type="entry name" value="SurA_N"/>
    <property type="match status" value="1"/>
</dbReference>
<dbReference type="PANTHER" id="PTHR47637:SF1">
    <property type="entry name" value="CHAPERONE SURA"/>
    <property type="match status" value="1"/>
</dbReference>
<keyword evidence="2" id="KW-0697">Rotamase</keyword>
<dbReference type="InterPro" id="IPR015391">
    <property type="entry name" value="SurA_N"/>
</dbReference>
<dbReference type="KEGG" id="hdt:HYPDE_30398"/>
<sequence length="442" mass="48368">MPFSQDSSLSLIFRLVRVFVAAGLLAVLWTLPVLAQGGTVAVTGDGTGGLFGAPAVGNSDKTGDKAADKKGHKKSAPAAKNKDTETASRNPISSDPIGGENVIEVLVNDEPITGFEVDRRATLLSGASVQSQAKANFEAIVKNPKTTERLKAILNQVVQANQGKPRDVIIDIFEKKKKEFGMTLQREAFESARKAALPAVKKQAIEELIDERLKLQEAKKQSVTIEDAEVNRVLTGIAERNKMTLDQFTKQIGGSIDPMKNRIRAALSWNEVVRRRFGPLISVNTKDVDKLVAAATDTPQDDVELQIQRVRIMLPKKMEEHGIALRIEEAEKVRSRFTDCKSTAAAATGIPGAKFEAIGKRKSSTLPEPTRTLLLNASDGEMLPPTVGDGAVELYVVCGRDSVKTVEDKRTQAEGELKQKEFEVMAKRYLKDLREDAHIEYR</sequence>
<dbReference type="EMBL" id="CP005587">
    <property type="protein sequence ID" value="AGK57754.1"/>
    <property type="molecule type" value="Genomic_DNA"/>
</dbReference>
<evidence type="ECO:0000256" key="2">
    <source>
        <dbReference type="ARBA" id="ARBA00023110"/>
    </source>
</evidence>
<proteinExistence type="predicted"/>
<dbReference type="HOGENOM" id="CLU_049723_1_0_5"/>